<dbReference type="Gene3D" id="1.20.1510.10">
    <property type="entry name" value="Cation efflux protein transmembrane domain"/>
    <property type="match status" value="1"/>
</dbReference>
<dbReference type="InterPro" id="IPR050681">
    <property type="entry name" value="CDF/SLC30A"/>
</dbReference>
<dbReference type="Proteomes" id="UP001596022">
    <property type="component" value="Unassembled WGS sequence"/>
</dbReference>
<proteinExistence type="inferred from homology"/>
<reference evidence="12" key="1">
    <citation type="journal article" date="2019" name="Int. J. Syst. Evol. Microbiol.">
        <title>The Global Catalogue of Microorganisms (GCM) 10K type strain sequencing project: providing services to taxonomists for standard genome sequencing and annotation.</title>
        <authorList>
            <consortium name="The Broad Institute Genomics Platform"/>
            <consortium name="The Broad Institute Genome Sequencing Center for Infectious Disease"/>
            <person name="Wu L."/>
            <person name="Ma J."/>
        </authorList>
    </citation>
    <scope>NUCLEOTIDE SEQUENCE [LARGE SCALE GENOMIC DNA]</scope>
    <source>
        <strain evidence="12">CGMCC 1.16306</strain>
    </source>
</reference>
<dbReference type="InterPro" id="IPR027469">
    <property type="entry name" value="Cation_efflux_TMD_sf"/>
</dbReference>
<dbReference type="InterPro" id="IPR058533">
    <property type="entry name" value="Cation_efflux_TM"/>
</dbReference>
<feature type="transmembrane region" description="Helical" evidence="8">
    <location>
        <begin position="129"/>
        <end position="149"/>
    </location>
</feature>
<evidence type="ECO:0000313" key="11">
    <source>
        <dbReference type="EMBL" id="MFC4617670.1"/>
    </source>
</evidence>
<dbReference type="EMBL" id="JBHSFW010000001">
    <property type="protein sequence ID" value="MFC4617670.1"/>
    <property type="molecule type" value="Genomic_DNA"/>
</dbReference>
<evidence type="ECO:0000256" key="6">
    <source>
        <dbReference type="ARBA" id="ARBA00023065"/>
    </source>
</evidence>
<gene>
    <name evidence="11" type="ORF">ACFO4N_02880</name>
</gene>
<dbReference type="PANTHER" id="PTHR11562:SF17">
    <property type="entry name" value="RE54080P-RELATED"/>
    <property type="match status" value="1"/>
</dbReference>
<dbReference type="PANTHER" id="PTHR11562">
    <property type="entry name" value="CATION EFFLUX PROTEIN/ ZINC TRANSPORTER"/>
    <property type="match status" value="1"/>
</dbReference>
<evidence type="ECO:0000256" key="8">
    <source>
        <dbReference type="SAM" id="Phobius"/>
    </source>
</evidence>
<feature type="transmembrane region" description="Helical" evidence="8">
    <location>
        <begin position="31"/>
        <end position="52"/>
    </location>
</feature>
<dbReference type="SUPFAM" id="SSF160240">
    <property type="entry name" value="Cation efflux protein cytoplasmic domain-like"/>
    <property type="match status" value="1"/>
</dbReference>
<feature type="transmembrane region" description="Helical" evidence="8">
    <location>
        <begin position="58"/>
        <end position="75"/>
    </location>
</feature>
<evidence type="ECO:0000256" key="2">
    <source>
        <dbReference type="ARBA" id="ARBA00008873"/>
    </source>
</evidence>
<evidence type="ECO:0000259" key="10">
    <source>
        <dbReference type="Pfam" id="PF16916"/>
    </source>
</evidence>
<feature type="domain" description="Cation efflux protein cytoplasmic" evidence="10">
    <location>
        <begin position="222"/>
        <end position="298"/>
    </location>
</feature>
<protein>
    <submittedName>
        <fullName evidence="11">Cation diffusion facilitator family transporter</fullName>
    </submittedName>
</protein>
<keyword evidence="5 8" id="KW-1133">Transmembrane helix</keyword>
<comment type="subcellular location">
    <subcellularLocation>
        <location evidence="1">Membrane</location>
        <topology evidence="1">Multi-pass membrane protein</topology>
    </subcellularLocation>
</comment>
<evidence type="ECO:0000313" key="12">
    <source>
        <dbReference type="Proteomes" id="UP001596022"/>
    </source>
</evidence>
<feature type="transmembrane region" description="Helical" evidence="8">
    <location>
        <begin position="161"/>
        <end position="186"/>
    </location>
</feature>
<dbReference type="InterPro" id="IPR002524">
    <property type="entry name" value="Cation_efflux"/>
</dbReference>
<feature type="transmembrane region" description="Helical" evidence="8">
    <location>
        <begin position="95"/>
        <end position="117"/>
    </location>
</feature>
<evidence type="ECO:0000256" key="5">
    <source>
        <dbReference type="ARBA" id="ARBA00022989"/>
    </source>
</evidence>
<sequence length="321" mass="35221">MAAEHAHDHTHGHNHSDLFHTHAPAGKMKQAFFLAAIILIAEVVFGLLSNSLALLADAWHMLTDVLAIGLAWFALNQAKKEPNQKMTFGYDRAGIIAAAINGLTLIFITLWILYSAIERIRNPVEVGSWGMFAGAGIGVIVNLIIIFALNGEGDNLNVKAAMLHVIGDVGASIGVIIAGVIIYFTGWDIVDPIISVAIAIIVAFGAFKICKQSFSILMESTPKNMDIGDISKTIKSRNGVASLHDLHVWSLTSGKHMLSCHIVLEENIEPAEHQKMLRQIEHDLHHLGIGHVTIQIEDQSHHHEETTFCAMNHDHHHVHQH</sequence>
<dbReference type="NCBIfam" id="TIGR01297">
    <property type="entry name" value="CDF"/>
    <property type="match status" value="1"/>
</dbReference>
<dbReference type="Pfam" id="PF16916">
    <property type="entry name" value="ZT_dimer"/>
    <property type="match status" value="1"/>
</dbReference>
<keyword evidence="12" id="KW-1185">Reference proteome</keyword>
<evidence type="ECO:0000256" key="7">
    <source>
        <dbReference type="ARBA" id="ARBA00023136"/>
    </source>
</evidence>
<keyword evidence="6" id="KW-0406">Ion transport</keyword>
<feature type="domain" description="Cation efflux protein transmembrane" evidence="9">
    <location>
        <begin position="31"/>
        <end position="218"/>
    </location>
</feature>
<evidence type="ECO:0000256" key="3">
    <source>
        <dbReference type="ARBA" id="ARBA00022448"/>
    </source>
</evidence>
<dbReference type="SUPFAM" id="SSF161111">
    <property type="entry name" value="Cation efflux protein transmembrane domain-like"/>
    <property type="match status" value="1"/>
</dbReference>
<dbReference type="RefSeq" id="WP_376844702.1">
    <property type="nucleotide sequence ID" value="NZ_JBHSFW010000001.1"/>
</dbReference>
<keyword evidence="3" id="KW-0813">Transport</keyword>
<evidence type="ECO:0000256" key="4">
    <source>
        <dbReference type="ARBA" id="ARBA00022692"/>
    </source>
</evidence>
<dbReference type="Pfam" id="PF01545">
    <property type="entry name" value="Cation_efflux"/>
    <property type="match status" value="1"/>
</dbReference>
<evidence type="ECO:0000259" key="9">
    <source>
        <dbReference type="Pfam" id="PF01545"/>
    </source>
</evidence>
<keyword evidence="7 8" id="KW-0472">Membrane</keyword>
<feature type="transmembrane region" description="Helical" evidence="8">
    <location>
        <begin position="192"/>
        <end position="210"/>
    </location>
</feature>
<comment type="similarity">
    <text evidence="2">Belongs to the cation diffusion facilitator (CDF) transporter (TC 2.A.4) family. SLC30A subfamily.</text>
</comment>
<dbReference type="Gene3D" id="3.30.70.1350">
    <property type="entry name" value="Cation efflux protein, cytoplasmic domain"/>
    <property type="match status" value="1"/>
</dbReference>
<accession>A0ABV9GKH0</accession>
<keyword evidence="4 8" id="KW-0812">Transmembrane</keyword>
<dbReference type="InterPro" id="IPR036837">
    <property type="entry name" value="Cation_efflux_CTD_sf"/>
</dbReference>
<name>A0ABV9GKH0_9BACL</name>
<organism evidence="11 12">
    <name type="scientific">Camelliibacillus cellulosilyticus</name>
    <dbReference type="NCBI Taxonomy" id="2174486"/>
    <lineage>
        <taxon>Bacteria</taxon>
        <taxon>Bacillati</taxon>
        <taxon>Bacillota</taxon>
        <taxon>Bacilli</taxon>
        <taxon>Bacillales</taxon>
        <taxon>Sporolactobacillaceae</taxon>
        <taxon>Camelliibacillus</taxon>
    </lineage>
</organism>
<evidence type="ECO:0000256" key="1">
    <source>
        <dbReference type="ARBA" id="ARBA00004141"/>
    </source>
</evidence>
<comment type="caution">
    <text evidence="11">The sequence shown here is derived from an EMBL/GenBank/DDBJ whole genome shotgun (WGS) entry which is preliminary data.</text>
</comment>
<dbReference type="InterPro" id="IPR027470">
    <property type="entry name" value="Cation_efflux_CTD"/>
</dbReference>